<name>Q30V10_OLEA2</name>
<organism evidence="4 5">
    <name type="scientific">Oleidesulfovibrio alaskensis (strain ATCC BAA-1058 / DSM 17464 / G20)</name>
    <name type="common">Desulfovibrio alaskensis</name>
    <dbReference type="NCBI Taxonomy" id="207559"/>
    <lineage>
        <taxon>Bacteria</taxon>
        <taxon>Pseudomonadati</taxon>
        <taxon>Thermodesulfobacteriota</taxon>
        <taxon>Desulfovibrionia</taxon>
        <taxon>Desulfovibrionales</taxon>
        <taxon>Desulfovibrionaceae</taxon>
        <taxon>Oleidesulfovibrio</taxon>
    </lineage>
</organism>
<keyword evidence="4" id="KW-0808">Transferase</keyword>
<dbReference type="InterPro" id="IPR000653">
    <property type="entry name" value="DegT/StrS_aminotransferase"/>
</dbReference>
<dbReference type="Pfam" id="PF01041">
    <property type="entry name" value="DegT_DnrJ_EryC1"/>
    <property type="match status" value="1"/>
</dbReference>
<dbReference type="AlphaFoldDB" id="Q30V10"/>
<dbReference type="PANTHER" id="PTHR30244">
    <property type="entry name" value="TRANSAMINASE"/>
    <property type="match status" value="1"/>
</dbReference>
<dbReference type="InterPro" id="IPR015424">
    <property type="entry name" value="PyrdxlP-dep_Trfase"/>
</dbReference>
<keyword evidence="5" id="KW-1185">Reference proteome</keyword>
<keyword evidence="4" id="KW-0032">Aminotransferase</keyword>
<dbReference type="Gene3D" id="3.40.640.10">
    <property type="entry name" value="Type I PLP-dependent aspartate aminotransferase-like (Major domain)"/>
    <property type="match status" value="1"/>
</dbReference>
<dbReference type="InterPro" id="IPR015421">
    <property type="entry name" value="PyrdxlP-dep_Trfase_major"/>
</dbReference>
<dbReference type="Proteomes" id="UP000002710">
    <property type="component" value="Chromosome"/>
</dbReference>
<dbReference type="GO" id="GO:0030170">
    <property type="term" value="F:pyridoxal phosphate binding"/>
    <property type="evidence" value="ECO:0007669"/>
    <property type="project" value="TreeGrafter"/>
</dbReference>
<feature type="compositionally biased region" description="Basic and acidic residues" evidence="3">
    <location>
        <begin position="238"/>
        <end position="248"/>
    </location>
</feature>
<dbReference type="PANTHER" id="PTHR30244:SF34">
    <property type="entry name" value="DTDP-4-AMINO-4,6-DIDEOXYGALACTOSE TRANSAMINASE"/>
    <property type="match status" value="1"/>
</dbReference>
<evidence type="ECO:0000256" key="2">
    <source>
        <dbReference type="RuleBase" id="RU004508"/>
    </source>
</evidence>
<dbReference type="HOGENOM" id="CLU_275812_0_0_7"/>
<protein>
    <submittedName>
        <fullName evidence="4">DegT/DnrJ/EryC1/StrS aminotransferase</fullName>
    </submittedName>
</protein>
<dbReference type="RefSeq" id="WP_011369356.1">
    <property type="nucleotide sequence ID" value="NC_007519.1"/>
</dbReference>
<dbReference type="SUPFAM" id="SSF53756">
    <property type="entry name" value="UDP-Glycosyltransferase/glycogen phosphorylase"/>
    <property type="match status" value="1"/>
</dbReference>
<dbReference type="KEGG" id="dde:Dde_3693"/>
<comment type="similarity">
    <text evidence="1 2">Belongs to the DegT/DnrJ/EryC1 family.</text>
</comment>
<evidence type="ECO:0000313" key="5">
    <source>
        <dbReference type="Proteomes" id="UP000002710"/>
    </source>
</evidence>
<dbReference type="STRING" id="207559.Dde_3693"/>
<gene>
    <name evidence="4" type="ordered locus">Dde_3693</name>
</gene>
<dbReference type="GO" id="GO:0000271">
    <property type="term" value="P:polysaccharide biosynthetic process"/>
    <property type="evidence" value="ECO:0007669"/>
    <property type="project" value="TreeGrafter"/>
</dbReference>
<keyword evidence="2" id="KW-0663">Pyridoxal phosphate</keyword>
<proteinExistence type="inferred from homology"/>
<accession>Q30V10</accession>
<dbReference type="GO" id="GO:0008483">
    <property type="term" value="F:transaminase activity"/>
    <property type="evidence" value="ECO:0007669"/>
    <property type="project" value="UniProtKB-KW"/>
</dbReference>
<evidence type="ECO:0000256" key="3">
    <source>
        <dbReference type="SAM" id="MobiDB-lite"/>
    </source>
</evidence>
<evidence type="ECO:0000256" key="1">
    <source>
        <dbReference type="ARBA" id="ARBA00037999"/>
    </source>
</evidence>
<dbReference type="SUPFAM" id="SSF53383">
    <property type="entry name" value="PLP-dependent transferases"/>
    <property type="match status" value="1"/>
</dbReference>
<dbReference type="EMBL" id="CP000112">
    <property type="protein sequence ID" value="ABB40486.1"/>
    <property type="molecule type" value="Genomic_DNA"/>
</dbReference>
<feature type="region of interest" description="Disordered" evidence="3">
    <location>
        <begin position="226"/>
        <end position="278"/>
    </location>
</feature>
<evidence type="ECO:0000313" key="4">
    <source>
        <dbReference type="EMBL" id="ABB40486.1"/>
    </source>
</evidence>
<dbReference type="eggNOG" id="COG0399">
    <property type="taxonomic scope" value="Bacteria"/>
</dbReference>
<reference evidence="4 5" key="1">
    <citation type="journal article" date="2011" name="J. Bacteriol.">
        <title>Complete genome sequence and updated annotation of Desulfovibrio alaskensis G20.</title>
        <authorList>
            <person name="Hauser L.J."/>
            <person name="Land M.L."/>
            <person name="Brown S.D."/>
            <person name="Larimer F."/>
            <person name="Keller K.L."/>
            <person name="Rapp-Giles B.J."/>
            <person name="Price M.N."/>
            <person name="Lin M."/>
            <person name="Bruce D.C."/>
            <person name="Detter J.C."/>
            <person name="Tapia R."/>
            <person name="Han C.S."/>
            <person name="Goodwin L.A."/>
            <person name="Cheng J.F."/>
            <person name="Pitluck S."/>
            <person name="Copeland A."/>
            <person name="Lucas S."/>
            <person name="Nolan M."/>
            <person name="Lapidus A.L."/>
            <person name="Palumbo A.V."/>
            <person name="Wall J.D."/>
        </authorList>
    </citation>
    <scope>NUCLEOTIDE SEQUENCE [LARGE SCALE GENOMIC DNA]</scope>
    <source>
        <strain evidence="5">ATCC BAA 1058 / DSM 17464 / G20</strain>
    </source>
</reference>
<sequence>MTSPTTEAKRAALRRRLSELSTRFCNDEVLLANPVLAKNTFYADLLASLDWDDAAVHMPQRTRWLQMARYALRSTVWLASLAVNTLVTRLCWRSGPAQEHAVNGLNRNTAAEQAGPRPLVLIDTFFHMKRIVRNGRFNEVYLPGLSDALEEAGVEYAYLPRVCEGENPLVFYRALRVLQQQRVPVILDTQLFTVADLLRIGLAAIRAPFALRRVLQAVAAPQPPAATGTSAHQALARWSDDAPHDTPSYEKTYGNDDIPSLEEPRETTHPAGSQPPFDRTFIDRRISRALWVAMHDVTARYYARGITGRRLGTVTDSGGAGAARALTVVSWYENQQTEKLLFRGIRRAGIACRIAGAQLLVVPPEQMNMQPDMAEEPLQVLPDTILTLGPHALAADTTGRAAAGAALRYRHLFAPQAQRACPARDVLILLSISEAENRSLLRRLRSIPLPLPPDAALLVKFHPDTDPAAYAHLLPRGSLTIGGTMPEALSRARLVIGTGSGSLAEAACRGIPVIAASMGGSGALNYMPEPGRNTIWFPAGSTQDILDHARRLLSMNRQQLDALKHSGTAMRDTVFFNPSPERILAMLGLADDCWSGAGPEQAQEYIRHRQSTREEDTCTSPAAAAHTPQQRLLQAVHAGPHGAAYADALAALPVPRYPAEIRRLVPSRAGRTAASLRRMLRQLLQPHCFGFITGAPAAPAAVVPQPDCVGDTRKAVAEYEEAFTRFIERPLCIDDAPPAEDAAATCRAACSLPCTSQCSLPDQHGAGHTGTGGSVSFAAARMGLYALLKASGVGAGDEVILTAFTCAVMADAVLRTGATPVYTDVDPVTLGTCPQAVERALTDRTRAVVAQHSFGIPCRIEDIALITRSRGVLLIEDCALTLGSRLHGRTAGTFGDAAIFSTDHTKPLNTLIGGVVYTRNTALYDAVARMAQSAPELEEAHQMRLWKQLLFETRYHDPARYGRYPAAALLRRLYGRMTGSGPVLLTADSPAAGGAGRHTHPYAYPARMPAFLARGGTAALRCAAAAETQRRVMLQGYLDAVADTPLADYVPAAYYDADRYIVPHRFVMPVPRAEKLLAAMEHRVDTAWTWFREPVVCAPAGLASAGYVRGECPVSETVCAHIVNWPVDVPPQYAGELLEFFRSAGRRHAAHHTGQP</sequence>